<organism evidence="2 3">
    <name type="scientific">Reticulomyxa filosa</name>
    <dbReference type="NCBI Taxonomy" id="46433"/>
    <lineage>
        <taxon>Eukaryota</taxon>
        <taxon>Sar</taxon>
        <taxon>Rhizaria</taxon>
        <taxon>Retaria</taxon>
        <taxon>Foraminifera</taxon>
        <taxon>Monothalamids</taxon>
        <taxon>Reticulomyxidae</taxon>
        <taxon>Reticulomyxa</taxon>
    </lineage>
</organism>
<sequence length="269" mass="30084">MYYDESLGNGSQASDDGDSLNSRSPSPVSSPHNKGKRTNKANDTAGKPLGGDDLEIDDDGNDFGKQLAELKLRSGQSNEKLAKNTSANVASTTSLADSANKNDSRSEYTNGDNDVRATKKETRSSTKQVTTNDDNDGDEGEEDEEENYNEEEDHEHEDEDGDEFARKKERKKIKKSEKRRKGKKDANDDDDDNDTVIFGEKNSGKIKMEEDLSYEQEYNPKDKKHKDKITKLDEEGNDSSSENASINSMNEDREKVSFIQLLVHTIVQE</sequence>
<gene>
    <name evidence="2" type="ORF">RFI_09130</name>
</gene>
<feature type="compositionally biased region" description="Polar residues" evidence="1">
    <location>
        <begin position="74"/>
        <end position="99"/>
    </location>
</feature>
<feature type="compositionally biased region" description="Basic residues" evidence="1">
    <location>
        <begin position="167"/>
        <end position="183"/>
    </location>
</feature>
<feature type="region of interest" description="Disordered" evidence="1">
    <location>
        <begin position="1"/>
        <end position="254"/>
    </location>
</feature>
<evidence type="ECO:0000313" key="2">
    <source>
        <dbReference type="EMBL" id="ETO28003.1"/>
    </source>
</evidence>
<proteinExistence type="predicted"/>
<accession>X6NQ09</accession>
<evidence type="ECO:0000256" key="1">
    <source>
        <dbReference type="SAM" id="MobiDB-lite"/>
    </source>
</evidence>
<reference evidence="2 3" key="1">
    <citation type="journal article" date="2013" name="Curr. Biol.">
        <title>The Genome of the Foraminiferan Reticulomyxa filosa.</title>
        <authorList>
            <person name="Glockner G."/>
            <person name="Hulsmann N."/>
            <person name="Schleicher M."/>
            <person name="Noegel A.A."/>
            <person name="Eichinger L."/>
            <person name="Gallinger C."/>
            <person name="Pawlowski J."/>
            <person name="Sierra R."/>
            <person name="Euteneuer U."/>
            <person name="Pillet L."/>
            <person name="Moustafa A."/>
            <person name="Platzer M."/>
            <person name="Groth M."/>
            <person name="Szafranski K."/>
            <person name="Schliwa M."/>
        </authorList>
    </citation>
    <scope>NUCLEOTIDE SEQUENCE [LARGE SCALE GENOMIC DNA]</scope>
</reference>
<dbReference type="EMBL" id="ASPP01006924">
    <property type="protein sequence ID" value="ETO28003.1"/>
    <property type="molecule type" value="Genomic_DNA"/>
</dbReference>
<feature type="compositionally biased region" description="Polar residues" evidence="1">
    <location>
        <begin position="238"/>
        <end position="249"/>
    </location>
</feature>
<dbReference type="Proteomes" id="UP000023152">
    <property type="component" value="Unassembled WGS sequence"/>
</dbReference>
<feature type="compositionally biased region" description="Acidic residues" evidence="1">
    <location>
        <begin position="52"/>
        <end position="61"/>
    </location>
</feature>
<evidence type="ECO:0000313" key="3">
    <source>
        <dbReference type="Proteomes" id="UP000023152"/>
    </source>
</evidence>
<keyword evidence="3" id="KW-1185">Reference proteome</keyword>
<name>X6NQ09_RETFI</name>
<feature type="compositionally biased region" description="Low complexity" evidence="1">
    <location>
        <begin position="19"/>
        <end position="31"/>
    </location>
</feature>
<comment type="caution">
    <text evidence="2">The sequence shown here is derived from an EMBL/GenBank/DDBJ whole genome shotgun (WGS) entry which is preliminary data.</text>
</comment>
<feature type="compositionally biased region" description="Basic and acidic residues" evidence="1">
    <location>
        <begin position="113"/>
        <end position="124"/>
    </location>
</feature>
<dbReference type="AlphaFoldDB" id="X6NQ09"/>
<feature type="compositionally biased region" description="Acidic residues" evidence="1">
    <location>
        <begin position="133"/>
        <end position="162"/>
    </location>
</feature>
<protein>
    <submittedName>
        <fullName evidence="2">Uncharacterized protein</fullName>
    </submittedName>
</protein>